<organism evidence="2 3">
    <name type="scientific">Leptolinea tardivitalis</name>
    <dbReference type="NCBI Taxonomy" id="229920"/>
    <lineage>
        <taxon>Bacteria</taxon>
        <taxon>Bacillati</taxon>
        <taxon>Chloroflexota</taxon>
        <taxon>Anaerolineae</taxon>
        <taxon>Anaerolineales</taxon>
        <taxon>Anaerolineaceae</taxon>
        <taxon>Leptolinea</taxon>
    </lineage>
</organism>
<sequence length="233" mass="25185">MSDAYFVTGLQMPAGTPLETLLQKLCESAGIRAGSVNEIHHFTDAASALFQRISKTSYGPILCWPLIPYLETSTLFSVCRALELGEISTCILAECSSVTSTAILLASPTGVGRLNLSPHAHLAVRFSSPISMTDPVVCAHKLLASMPEEESTEEQNPEGPPVPQKPSRPWMGIYSREKPEIADWSPDRLVFGSSIFTSLINLVTAMNSTRTDPGVWINIMSEEPGASLLVLPL</sequence>
<accession>A0A0N8GLM8</accession>
<keyword evidence="3" id="KW-1185">Reference proteome</keyword>
<dbReference type="AlphaFoldDB" id="A0A0N8GLM8"/>
<dbReference type="EMBL" id="LGCK01000007">
    <property type="protein sequence ID" value="KPL72938.1"/>
    <property type="molecule type" value="Genomic_DNA"/>
</dbReference>
<reference evidence="2 3" key="1">
    <citation type="submission" date="2015-07" db="EMBL/GenBank/DDBJ databases">
        <title>Genome sequence of Leptolinea tardivitalis DSM 16556.</title>
        <authorList>
            <person name="Hemp J."/>
            <person name="Ward L.M."/>
            <person name="Pace L.A."/>
            <person name="Fischer W.W."/>
        </authorList>
    </citation>
    <scope>NUCLEOTIDE SEQUENCE [LARGE SCALE GENOMIC DNA]</scope>
    <source>
        <strain evidence="2 3">YMTK-2</strain>
    </source>
</reference>
<gene>
    <name evidence="2" type="ORF">ADM99_07845</name>
</gene>
<evidence type="ECO:0000256" key="1">
    <source>
        <dbReference type="SAM" id="MobiDB-lite"/>
    </source>
</evidence>
<feature type="compositionally biased region" description="Acidic residues" evidence="1">
    <location>
        <begin position="147"/>
        <end position="156"/>
    </location>
</feature>
<evidence type="ECO:0000313" key="3">
    <source>
        <dbReference type="Proteomes" id="UP000050430"/>
    </source>
</evidence>
<comment type="caution">
    <text evidence="2">The sequence shown here is derived from an EMBL/GenBank/DDBJ whole genome shotgun (WGS) entry which is preliminary data.</text>
</comment>
<evidence type="ECO:0000313" key="2">
    <source>
        <dbReference type="EMBL" id="KPL72938.1"/>
    </source>
</evidence>
<dbReference type="Proteomes" id="UP000050430">
    <property type="component" value="Unassembled WGS sequence"/>
</dbReference>
<name>A0A0N8GLM8_9CHLR</name>
<dbReference type="RefSeq" id="WP_062420928.1">
    <property type="nucleotide sequence ID" value="NZ_BBYA01000008.1"/>
</dbReference>
<protein>
    <submittedName>
        <fullName evidence="2">Uncharacterized protein</fullName>
    </submittedName>
</protein>
<feature type="region of interest" description="Disordered" evidence="1">
    <location>
        <begin position="147"/>
        <end position="170"/>
    </location>
</feature>
<dbReference type="STRING" id="229920.ADM99_07845"/>
<proteinExistence type="predicted"/>